<accession>A0AA39ITY3</accession>
<evidence type="ECO:0000256" key="1">
    <source>
        <dbReference type="ARBA" id="ARBA00006484"/>
    </source>
</evidence>
<protein>
    <recommendedName>
        <fullName evidence="6">NAD(P)-binding protein</fullName>
    </recommendedName>
</protein>
<reference evidence="4" key="1">
    <citation type="submission" date="2023-06" db="EMBL/GenBank/DDBJ databases">
        <authorList>
            <consortium name="Lawrence Berkeley National Laboratory"/>
            <person name="Ahrendt S."/>
            <person name="Sahu N."/>
            <person name="Indic B."/>
            <person name="Wong-Bajracharya J."/>
            <person name="Merenyi Z."/>
            <person name="Ke H.-M."/>
            <person name="Monk M."/>
            <person name="Kocsube S."/>
            <person name="Drula E."/>
            <person name="Lipzen A."/>
            <person name="Balint B."/>
            <person name="Henrissat B."/>
            <person name="Andreopoulos B."/>
            <person name="Martin F.M."/>
            <person name="Harder C.B."/>
            <person name="Rigling D."/>
            <person name="Ford K.L."/>
            <person name="Foster G.D."/>
            <person name="Pangilinan J."/>
            <person name="Papanicolaou A."/>
            <person name="Barry K."/>
            <person name="LaButti K."/>
            <person name="Viragh M."/>
            <person name="Koriabine M."/>
            <person name="Yan M."/>
            <person name="Riley R."/>
            <person name="Champramary S."/>
            <person name="Plett K.L."/>
            <person name="Tsai I.J."/>
            <person name="Slot J."/>
            <person name="Sipos G."/>
            <person name="Plett J."/>
            <person name="Nagy L.G."/>
            <person name="Grigoriev I.V."/>
        </authorList>
    </citation>
    <scope>NUCLEOTIDE SEQUENCE</scope>
    <source>
        <strain evidence="4">FPL87.14</strain>
    </source>
</reference>
<dbReference type="InterPro" id="IPR002347">
    <property type="entry name" value="SDR_fam"/>
</dbReference>
<dbReference type="InterPro" id="IPR036291">
    <property type="entry name" value="NAD(P)-bd_dom_sf"/>
</dbReference>
<feature type="region of interest" description="Disordered" evidence="3">
    <location>
        <begin position="408"/>
        <end position="428"/>
    </location>
</feature>
<dbReference type="PANTHER" id="PTHR42760">
    <property type="entry name" value="SHORT-CHAIN DEHYDROGENASES/REDUCTASES FAMILY MEMBER"/>
    <property type="match status" value="1"/>
</dbReference>
<dbReference type="Pfam" id="PF13561">
    <property type="entry name" value="adh_short_C2"/>
    <property type="match status" value="1"/>
</dbReference>
<feature type="compositionally biased region" description="Basic and acidic residues" evidence="3">
    <location>
        <begin position="1"/>
        <end position="18"/>
    </location>
</feature>
<comment type="caution">
    <text evidence="4">The sequence shown here is derived from an EMBL/GenBank/DDBJ whole genome shotgun (WGS) entry which is preliminary data.</text>
</comment>
<dbReference type="GO" id="GO:0016616">
    <property type="term" value="F:oxidoreductase activity, acting on the CH-OH group of donors, NAD or NADP as acceptor"/>
    <property type="evidence" value="ECO:0007669"/>
    <property type="project" value="TreeGrafter"/>
</dbReference>
<keyword evidence="5" id="KW-1185">Reference proteome</keyword>
<dbReference type="SUPFAM" id="SSF51735">
    <property type="entry name" value="NAD(P)-binding Rossmann-fold domains"/>
    <property type="match status" value="1"/>
</dbReference>
<feature type="compositionally biased region" description="Basic and acidic residues" evidence="3">
    <location>
        <begin position="408"/>
        <end position="420"/>
    </location>
</feature>
<dbReference type="Gene3D" id="3.40.50.720">
    <property type="entry name" value="NAD(P)-binding Rossmann-like Domain"/>
    <property type="match status" value="2"/>
</dbReference>
<dbReference type="PRINTS" id="PR00081">
    <property type="entry name" value="GDHRDH"/>
</dbReference>
<proteinExistence type="inferred from homology"/>
<feature type="region of interest" description="Disordered" evidence="3">
    <location>
        <begin position="1"/>
        <end position="41"/>
    </location>
</feature>
<dbReference type="PANTHER" id="PTHR42760:SF133">
    <property type="entry name" value="3-OXOACYL-[ACYL-CARRIER-PROTEIN] REDUCTASE"/>
    <property type="match status" value="1"/>
</dbReference>
<evidence type="ECO:0000256" key="2">
    <source>
        <dbReference type="ARBA" id="ARBA00023002"/>
    </source>
</evidence>
<evidence type="ECO:0000313" key="5">
    <source>
        <dbReference type="Proteomes" id="UP001175226"/>
    </source>
</evidence>
<keyword evidence="2" id="KW-0560">Oxidoreductase</keyword>
<name>A0AA39ITY3_9AGAR</name>
<evidence type="ECO:0000313" key="4">
    <source>
        <dbReference type="EMBL" id="KAK0430403.1"/>
    </source>
</evidence>
<sequence>MSARAKDEPVQREARGPERAYTSVADRSNLGAENERQMKRDRGKFSTLTGHPYIYDNPVKDMTSEVDGTSSSNFDLLGEYSSRYQRSMPSTGETHDRDQTTIEAKRDSQRRMIVFFSGDLRAARSAHWMNGLGAYLGPQYRRRRKSDYPPLVDKFPLILTSILHISSTSPMLTPTSKGVAVVTGAAQGIGKAINLRLADNGFEPRSSRKAADAVSSMGDVSNEEDVKSMIEGVVNTLGGLDVTQSSNEIAYLLSTPVGRSSATTIKSPIRGLTQGTALDLGKYGITVNAYAPVHTEMSDSFHPYDLRASVFITVLGRETAHQEGNMEEVIKMNVARSAVDYVVQPEDIAGLVSYLASKEARYMIGQTVGTVDGAFTNLYSYNQMSPPLKVLPRSSALLRTLPNQHAKALDGQRYQEESRRRSIRLPRG</sequence>
<dbReference type="EMBL" id="JAUEPT010000150">
    <property type="protein sequence ID" value="KAK0430403.1"/>
    <property type="molecule type" value="Genomic_DNA"/>
</dbReference>
<gene>
    <name evidence="4" type="ORF">EV421DRAFT_1744085</name>
</gene>
<evidence type="ECO:0008006" key="6">
    <source>
        <dbReference type="Google" id="ProtNLM"/>
    </source>
</evidence>
<organism evidence="4 5">
    <name type="scientific">Armillaria borealis</name>
    <dbReference type="NCBI Taxonomy" id="47425"/>
    <lineage>
        <taxon>Eukaryota</taxon>
        <taxon>Fungi</taxon>
        <taxon>Dikarya</taxon>
        <taxon>Basidiomycota</taxon>
        <taxon>Agaricomycotina</taxon>
        <taxon>Agaricomycetes</taxon>
        <taxon>Agaricomycetidae</taxon>
        <taxon>Agaricales</taxon>
        <taxon>Marasmiineae</taxon>
        <taxon>Physalacriaceae</taxon>
        <taxon>Armillaria</taxon>
    </lineage>
</organism>
<comment type="similarity">
    <text evidence="1">Belongs to the short-chain dehydrogenases/reductases (SDR) family.</text>
</comment>
<dbReference type="Proteomes" id="UP001175226">
    <property type="component" value="Unassembled WGS sequence"/>
</dbReference>
<evidence type="ECO:0000256" key="3">
    <source>
        <dbReference type="SAM" id="MobiDB-lite"/>
    </source>
</evidence>
<dbReference type="AlphaFoldDB" id="A0AA39ITY3"/>